<keyword evidence="4" id="KW-0479">Metal-binding</keyword>
<proteinExistence type="inferred from homology"/>
<sequence length="434" mass="49495">MDFIDALEYLYRQRPYGKIKLGLYRIEELVEKLGHPEKKFKSVHITGSNGKGSVTTFVHYLMKEHGYKVGGYISPHLSTIFERFPLNGGYISKDRFLESFLKVKTSCEEMDKKGEEYAPSFFEFTTALSFQICADEDVDAASIEVGLGGRYDATNVIIPKVSVIVTVSLEHTKILGNTIAKIAFEKAGIIKEKVPVVLGNLPPVARDIVHHEAQKRQAPIFEYKKDFDFEVKDYKFNMNTFDYFGDTTIKNIPVKMNGTHQPINASIALKVFEIFHGKLDKDAVTRAFKNAFLPGRFEMYKGFLFDGSHNPQAAEKFVENLSLYFPDKTKTAIIGILDDKDKNSVLSTLCPAFDKIIITKPPSHRAVNSYETYEIARQLHDKVSYIEDPINAFERLKTMEGDLKIIVGSFYLVGYIRSYLEKGFVDKEWDVMRR</sequence>
<dbReference type="EC" id="6.3.2.17" evidence="2"/>
<comment type="catalytic activity">
    <reaction evidence="9">
        <text>(6S)-5,6,7,8-tetrahydrofolyl-(gamma-L-Glu)(n) + L-glutamate + ATP = (6S)-5,6,7,8-tetrahydrofolyl-(gamma-L-Glu)(n+1) + ADP + phosphate + H(+)</text>
        <dbReference type="Rhea" id="RHEA:10580"/>
        <dbReference type="Rhea" id="RHEA-COMP:14738"/>
        <dbReference type="Rhea" id="RHEA-COMP:14740"/>
        <dbReference type="ChEBI" id="CHEBI:15378"/>
        <dbReference type="ChEBI" id="CHEBI:29985"/>
        <dbReference type="ChEBI" id="CHEBI:30616"/>
        <dbReference type="ChEBI" id="CHEBI:43474"/>
        <dbReference type="ChEBI" id="CHEBI:141005"/>
        <dbReference type="ChEBI" id="CHEBI:456216"/>
        <dbReference type="EC" id="6.3.2.17"/>
    </reaction>
</comment>
<evidence type="ECO:0000259" key="11">
    <source>
        <dbReference type="Pfam" id="PF02875"/>
    </source>
</evidence>
<dbReference type="Pfam" id="PF02875">
    <property type="entry name" value="Mur_ligase_C"/>
    <property type="match status" value="1"/>
</dbReference>
<evidence type="ECO:0000256" key="1">
    <source>
        <dbReference type="ARBA" id="ARBA00008276"/>
    </source>
</evidence>
<dbReference type="PIRSF" id="PIRSF001563">
    <property type="entry name" value="Folylpolyglu_synth"/>
    <property type="match status" value="1"/>
</dbReference>
<dbReference type="Gene3D" id="3.90.190.20">
    <property type="entry name" value="Mur ligase, C-terminal domain"/>
    <property type="match status" value="1"/>
</dbReference>
<dbReference type="SUPFAM" id="SSF53623">
    <property type="entry name" value="MurD-like peptide ligases, catalytic domain"/>
    <property type="match status" value="1"/>
</dbReference>
<evidence type="ECO:0000259" key="12">
    <source>
        <dbReference type="Pfam" id="PF08245"/>
    </source>
</evidence>
<keyword evidence="14" id="KW-1185">Reference proteome</keyword>
<evidence type="ECO:0000313" key="14">
    <source>
        <dbReference type="Proteomes" id="UP000671862"/>
    </source>
</evidence>
<keyword evidence="7" id="KW-0460">Magnesium</keyword>
<feature type="domain" description="Mur ligase C-terminal" evidence="11">
    <location>
        <begin position="295"/>
        <end position="409"/>
    </location>
</feature>
<feature type="domain" description="Mur ligase central" evidence="12">
    <location>
        <begin position="45"/>
        <end position="270"/>
    </location>
</feature>
<dbReference type="InterPro" id="IPR001645">
    <property type="entry name" value="Folylpolyglutamate_synth"/>
</dbReference>
<keyword evidence="6 10" id="KW-0067">ATP-binding</keyword>
<dbReference type="InterPro" id="IPR036565">
    <property type="entry name" value="Mur-like_cat_sf"/>
</dbReference>
<evidence type="ECO:0000256" key="6">
    <source>
        <dbReference type="ARBA" id="ARBA00022840"/>
    </source>
</evidence>
<dbReference type="InterPro" id="IPR004101">
    <property type="entry name" value="Mur_ligase_C"/>
</dbReference>
<dbReference type="Gene3D" id="3.40.1190.10">
    <property type="entry name" value="Mur-like, catalytic domain"/>
    <property type="match status" value="1"/>
</dbReference>
<dbReference type="Pfam" id="PF08245">
    <property type="entry name" value="Mur_ligase_M"/>
    <property type="match status" value="1"/>
</dbReference>
<evidence type="ECO:0000256" key="9">
    <source>
        <dbReference type="ARBA" id="ARBA00047493"/>
    </source>
</evidence>
<dbReference type="PANTHER" id="PTHR11136">
    <property type="entry name" value="FOLYLPOLYGLUTAMATE SYNTHASE-RELATED"/>
    <property type="match status" value="1"/>
</dbReference>
<organism evidence="13 14">
    <name type="scientific">Thermosipho ferrireducens</name>
    <dbReference type="NCBI Taxonomy" id="2571116"/>
    <lineage>
        <taxon>Bacteria</taxon>
        <taxon>Thermotogati</taxon>
        <taxon>Thermotogota</taxon>
        <taxon>Thermotogae</taxon>
        <taxon>Thermotogales</taxon>
        <taxon>Fervidobacteriaceae</taxon>
        <taxon>Thermosipho</taxon>
    </lineage>
</organism>
<accession>A0ABX7S881</accession>
<dbReference type="PANTHER" id="PTHR11136:SF0">
    <property type="entry name" value="DIHYDROFOLATE SYNTHETASE-RELATED"/>
    <property type="match status" value="1"/>
</dbReference>
<dbReference type="Proteomes" id="UP000671862">
    <property type="component" value="Chromosome"/>
</dbReference>
<comment type="similarity">
    <text evidence="1 10">Belongs to the folylpolyglutamate synthase family.</text>
</comment>
<evidence type="ECO:0000256" key="7">
    <source>
        <dbReference type="ARBA" id="ARBA00022842"/>
    </source>
</evidence>
<evidence type="ECO:0000256" key="10">
    <source>
        <dbReference type="PIRNR" id="PIRNR001563"/>
    </source>
</evidence>
<reference evidence="13 14" key="1">
    <citation type="submission" date="2021-03" db="EMBL/GenBank/DDBJ databases">
        <title>Thermosipho ferrireducens sp.nov., an anaerobic thermophilic iron-reducing bacterium isolated from a deep-sea hydrothermal sulfide deposits.</title>
        <authorList>
            <person name="Zeng X."/>
            <person name="Chen Y."/>
            <person name="Shao Z."/>
        </authorList>
    </citation>
    <scope>NUCLEOTIDE SEQUENCE [LARGE SCALE GENOMIC DNA]</scope>
    <source>
        <strain evidence="13 14">JL129W03</strain>
    </source>
</reference>
<keyword evidence="3 10" id="KW-0436">Ligase</keyword>
<evidence type="ECO:0000256" key="3">
    <source>
        <dbReference type="ARBA" id="ARBA00022598"/>
    </source>
</evidence>
<protein>
    <recommendedName>
        <fullName evidence="2">tetrahydrofolate synthase</fullName>
        <ecNumber evidence="2">6.3.2.17</ecNumber>
    </recommendedName>
    <alternativeName>
        <fullName evidence="8">Tetrahydrofolylpolyglutamate synthase</fullName>
    </alternativeName>
</protein>
<evidence type="ECO:0000256" key="2">
    <source>
        <dbReference type="ARBA" id="ARBA00013025"/>
    </source>
</evidence>
<gene>
    <name evidence="13" type="ORF">JYK00_00170</name>
</gene>
<dbReference type="InterPro" id="IPR013221">
    <property type="entry name" value="Mur_ligase_cen"/>
</dbReference>
<dbReference type="EMBL" id="CP071446">
    <property type="protein sequence ID" value="QTA38005.1"/>
    <property type="molecule type" value="Genomic_DNA"/>
</dbReference>
<evidence type="ECO:0000256" key="8">
    <source>
        <dbReference type="ARBA" id="ARBA00030592"/>
    </source>
</evidence>
<name>A0ABX7S881_9BACT</name>
<evidence type="ECO:0000313" key="13">
    <source>
        <dbReference type="EMBL" id="QTA38005.1"/>
    </source>
</evidence>
<dbReference type="SUPFAM" id="SSF53244">
    <property type="entry name" value="MurD-like peptide ligases, peptide-binding domain"/>
    <property type="match status" value="1"/>
</dbReference>
<evidence type="ECO:0000256" key="4">
    <source>
        <dbReference type="ARBA" id="ARBA00022723"/>
    </source>
</evidence>
<keyword evidence="5 10" id="KW-0547">Nucleotide-binding</keyword>
<dbReference type="NCBIfam" id="TIGR01499">
    <property type="entry name" value="folC"/>
    <property type="match status" value="1"/>
</dbReference>
<dbReference type="RefSeq" id="WP_207566726.1">
    <property type="nucleotide sequence ID" value="NZ_CP071446.1"/>
</dbReference>
<evidence type="ECO:0000256" key="5">
    <source>
        <dbReference type="ARBA" id="ARBA00022741"/>
    </source>
</evidence>
<dbReference type="InterPro" id="IPR036615">
    <property type="entry name" value="Mur_ligase_C_dom_sf"/>
</dbReference>